<keyword evidence="3" id="KW-1185">Reference proteome</keyword>
<protein>
    <submittedName>
        <fullName evidence="2">Uncharacterized protein</fullName>
    </submittedName>
</protein>
<proteinExistence type="predicted"/>
<feature type="compositionally biased region" description="Low complexity" evidence="1">
    <location>
        <begin position="1"/>
        <end position="22"/>
    </location>
</feature>
<feature type="region of interest" description="Disordered" evidence="1">
    <location>
        <begin position="1"/>
        <end position="32"/>
    </location>
</feature>
<accession>A0ABQ0L8I0</accession>
<dbReference type="EMBL" id="DF843281">
    <property type="protein sequence ID" value="GAT47265.1"/>
    <property type="molecule type" value="Genomic_DNA"/>
</dbReference>
<feature type="compositionally biased region" description="Low complexity" evidence="1">
    <location>
        <begin position="87"/>
        <end position="107"/>
    </location>
</feature>
<evidence type="ECO:0000313" key="2">
    <source>
        <dbReference type="EMBL" id="GAT47265.1"/>
    </source>
</evidence>
<dbReference type="Proteomes" id="UP000815677">
    <property type="component" value="Unassembled WGS sequence"/>
</dbReference>
<sequence length="157" mass="17750">MAPPHSHVSEIPSSSSSRAPTSKQKIREMKLRSDPLVEVLSATLVRCLNCGVEIKLSPKSAYDASHWTRHRGRCLKKSRAREVTARAVQVVEPQSQSSPSSRAASPEPEQDVDEPNEPEDRDAHGRYRAEVAPVPEFTRWKSWDWSQLRCSFRAPDY</sequence>
<feature type="region of interest" description="Disordered" evidence="1">
    <location>
        <begin position="85"/>
        <end position="129"/>
    </location>
</feature>
<evidence type="ECO:0000256" key="1">
    <source>
        <dbReference type="SAM" id="MobiDB-lite"/>
    </source>
</evidence>
<gene>
    <name evidence="2" type="ORF">MCHLO_04730</name>
</gene>
<name>A0ABQ0L8I0_MYCCL</name>
<feature type="compositionally biased region" description="Acidic residues" evidence="1">
    <location>
        <begin position="108"/>
        <end position="120"/>
    </location>
</feature>
<organism evidence="2 3">
    <name type="scientific">Mycena chlorophos</name>
    <name type="common">Agaric fungus</name>
    <name type="synonym">Agaricus chlorophos</name>
    <dbReference type="NCBI Taxonomy" id="658473"/>
    <lineage>
        <taxon>Eukaryota</taxon>
        <taxon>Fungi</taxon>
        <taxon>Dikarya</taxon>
        <taxon>Basidiomycota</taxon>
        <taxon>Agaricomycotina</taxon>
        <taxon>Agaricomycetes</taxon>
        <taxon>Agaricomycetidae</taxon>
        <taxon>Agaricales</taxon>
        <taxon>Marasmiineae</taxon>
        <taxon>Mycenaceae</taxon>
        <taxon>Mycena</taxon>
    </lineage>
</organism>
<evidence type="ECO:0000313" key="3">
    <source>
        <dbReference type="Proteomes" id="UP000815677"/>
    </source>
</evidence>
<reference evidence="2" key="1">
    <citation type="submission" date="2014-09" db="EMBL/GenBank/DDBJ databases">
        <title>Genome sequence of the luminous mushroom Mycena chlorophos for searching fungal bioluminescence genes.</title>
        <authorList>
            <person name="Tanaka Y."/>
            <person name="Kasuga D."/>
            <person name="Oba Y."/>
            <person name="Hase S."/>
            <person name="Sato K."/>
            <person name="Oba Y."/>
            <person name="Sakakibara Y."/>
        </authorList>
    </citation>
    <scope>NUCLEOTIDE SEQUENCE</scope>
</reference>